<gene>
    <name evidence="2" type="ORF">GWI33_012797</name>
</gene>
<evidence type="ECO:0000313" key="2">
    <source>
        <dbReference type="EMBL" id="KAF7274554.1"/>
    </source>
</evidence>
<comment type="caution">
    <text evidence="2">The sequence shown here is derived from an EMBL/GenBank/DDBJ whole genome shotgun (WGS) entry which is preliminary data.</text>
</comment>
<organism evidence="2 3">
    <name type="scientific">Rhynchophorus ferrugineus</name>
    <name type="common">Red palm weevil</name>
    <name type="synonym">Curculio ferrugineus</name>
    <dbReference type="NCBI Taxonomy" id="354439"/>
    <lineage>
        <taxon>Eukaryota</taxon>
        <taxon>Metazoa</taxon>
        <taxon>Ecdysozoa</taxon>
        <taxon>Arthropoda</taxon>
        <taxon>Hexapoda</taxon>
        <taxon>Insecta</taxon>
        <taxon>Pterygota</taxon>
        <taxon>Neoptera</taxon>
        <taxon>Endopterygota</taxon>
        <taxon>Coleoptera</taxon>
        <taxon>Polyphaga</taxon>
        <taxon>Cucujiformia</taxon>
        <taxon>Curculionidae</taxon>
        <taxon>Dryophthorinae</taxon>
        <taxon>Rhynchophorus</taxon>
    </lineage>
</organism>
<dbReference type="AlphaFoldDB" id="A0A834I5V7"/>
<evidence type="ECO:0000256" key="1">
    <source>
        <dbReference type="SAM" id="MobiDB-lite"/>
    </source>
</evidence>
<accession>A0A834I5V7</accession>
<evidence type="ECO:0000313" key="3">
    <source>
        <dbReference type="Proteomes" id="UP000625711"/>
    </source>
</evidence>
<reference evidence="2" key="1">
    <citation type="submission" date="2020-08" db="EMBL/GenBank/DDBJ databases">
        <title>Genome sequencing and assembly of the red palm weevil Rhynchophorus ferrugineus.</title>
        <authorList>
            <person name="Dias G.B."/>
            <person name="Bergman C.M."/>
            <person name="Manee M."/>
        </authorList>
    </citation>
    <scope>NUCLEOTIDE SEQUENCE</scope>
    <source>
        <strain evidence="2">AA-2017</strain>
        <tissue evidence="2">Whole larva</tissue>
    </source>
</reference>
<keyword evidence="3" id="KW-1185">Reference proteome</keyword>
<sequence>MSRGGRAVGREGAARRDGKKGPSNTKTPSRSKPPWFSATSVECFVFWRNLNGGPEFCHRAKLKGSRVGKSADKVLAVY</sequence>
<feature type="region of interest" description="Disordered" evidence="1">
    <location>
        <begin position="1"/>
        <end position="35"/>
    </location>
</feature>
<name>A0A834I5V7_RHYFE</name>
<proteinExistence type="predicted"/>
<dbReference type="Proteomes" id="UP000625711">
    <property type="component" value="Unassembled WGS sequence"/>
</dbReference>
<protein>
    <submittedName>
        <fullName evidence="2">Uncharacterized protein</fullName>
    </submittedName>
</protein>
<dbReference type="EMBL" id="JAACXV010012608">
    <property type="protein sequence ID" value="KAF7274554.1"/>
    <property type="molecule type" value="Genomic_DNA"/>
</dbReference>
<feature type="compositionally biased region" description="Basic and acidic residues" evidence="1">
    <location>
        <begin position="8"/>
        <end position="20"/>
    </location>
</feature>